<dbReference type="GO" id="GO:0006952">
    <property type="term" value="P:defense response"/>
    <property type="evidence" value="ECO:0007669"/>
    <property type="project" value="UniProtKB-KW"/>
</dbReference>
<evidence type="ECO:0000256" key="6">
    <source>
        <dbReference type="ARBA" id="ARBA00022821"/>
    </source>
</evidence>
<feature type="domain" description="Fe2OG dioxygenase" evidence="13">
    <location>
        <begin position="270"/>
        <end position="371"/>
    </location>
</feature>
<accession>A0AAN7RCW2</accession>
<gene>
    <name evidence="14" type="ORF">SAY86_021191</name>
</gene>
<comment type="cofactor">
    <cofactor evidence="2">
        <name>L-ascorbate</name>
        <dbReference type="ChEBI" id="CHEBI:38290"/>
    </cofactor>
</comment>
<feature type="region of interest" description="Disordered" evidence="12">
    <location>
        <begin position="21"/>
        <end position="57"/>
    </location>
</feature>
<feature type="region of interest" description="Disordered" evidence="12">
    <location>
        <begin position="92"/>
        <end position="112"/>
    </location>
</feature>
<reference evidence="14 15" key="1">
    <citation type="journal article" date="2023" name="Hortic Res">
        <title>Pangenome of water caltrop reveals structural variations and asymmetric subgenome divergence after allopolyploidization.</title>
        <authorList>
            <person name="Zhang X."/>
            <person name="Chen Y."/>
            <person name="Wang L."/>
            <person name="Yuan Y."/>
            <person name="Fang M."/>
            <person name="Shi L."/>
            <person name="Lu R."/>
            <person name="Comes H.P."/>
            <person name="Ma Y."/>
            <person name="Chen Y."/>
            <person name="Huang G."/>
            <person name="Zhou Y."/>
            <person name="Zheng Z."/>
            <person name="Qiu Y."/>
        </authorList>
    </citation>
    <scope>NUCLEOTIDE SEQUENCE [LARGE SCALE GENOMIC DNA]</scope>
    <source>
        <strain evidence="14">F231</strain>
    </source>
</reference>
<feature type="compositionally biased region" description="Basic and acidic residues" evidence="12">
    <location>
        <begin position="95"/>
        <end position="105"/>
    </location>
</feature>
<evidence type="ECO:0000256" key="11">
    <source>
        <dbReference type="RuleBase" id="RU003682"/>
    </source>
</evidence>
<dbReference type="GO" id="GO:0120091">
    <property type="term" value="F:jasmonic acid hydrolase"/>
    <property type="evidence" value="ECO:0007669"/>
    <property type="project" value="UniProtKB-ARBA"/>
</dbReference>
<comment type="catalytic activity">
    <reaction evidence="10">
        <text>jasmonate + 2-oxoglutarate + O2 = (1R,2R)-12-hydroxyjasmonate + succinate + CO2</text>
        <dbReference type="Rhea" id="RHEA:67144"/>
        <dbReference type="ChEBI" id="CHEBI:15379"/>
        <dbReference type="ChEBI" id="CHEBI:16526"/>
        <dbReference type="ChEBI" id="CHEBI:16810"/>
        <dbReference type="ChEBI" id="CHEBI:30031"/>
        <dbReference type="ChEBI" id="CHEBI:58431"/>
        <dbReference type="ChEBI" id="CHEBI:132022"/>
    </reaction>
    <physiologicalReaction direction="left-to-right" evidence="10">
        <dbReference type="Rhea" id="RHEA:67145"/>
    </physiologicalReaction>
</comment>
<evidence type="ECO:0000256" key="2">
    <source>
        <dbReference type="ARBA" id="ARBA00001961"/>
    </source>
</evidence>
<dbReference type="GO" id="GO:0051213">
    <property type="term" value="F:dioxygenase activity"/>
    <property type="evidence" value="ECO:0007669"/>
    <property type="project" value="UniProtKB-KW"/>
</dbReference>
<organism evidence="14 15">
    <name type="scientific">Trapa natans</name>
    <name type="common">Water chestnut</name>
    <dbReference type="NCBI Taxonomy" id="22666"/>
    <lineage>
        <taxon>Eukaryota</taxon>
        <taxon>Viridiplantae</taxon>
        <taxon>Streptophyta</taxon>
        <taxon>Embryophyta</taxon>
        <taxon>Tracheophyta</taxon>
        <taxon>Spermatophyta</taxon>
        <taxon>Magnoliopsida</taxon>
        <taxon>eudicotyledons</taxon>
        <taxon>Gunneridae</taxon>
        <taxon>Pentapetalae</taxon>
        <taxon>rosids</taxon>
        <taxon>malvids</taxon>
        <taxon>Myrtales</taxon>
        <taxon>Lythraceae</taxon>
        <taxon>Trapa</taxon>
    </lineage>
</organism>
<dbReference type="GO" id="GO:0046872">
    <property type="term" value="F:metal ion binding"/>
    <property type="evidence" value="ECO:0007669"/>
    <property type="project" value="UniProtKB-KW"/>
</dbReference>
<keyword evidence="9 11" id="KW-0408">Iron</keyword>
<evidence type="ECO:0000259" key="13">
    <source>
        <dbReference type="PROSITE" id="PS51471"/>
    </source>
</evidence>
<evidence type="ECO:0000256" key="1">
    <source>
        <dbReference type="ARBA" id="ARBA00001954"/>
    </source>
</evidence>
<evidence type="ECO:0000256" key="3">
    <source>
        <dbReference type="ARBA" id="ARBA00008056"/>
    </source>
</evidence>
<feature type="compositionally biased region" description="Basic residues" evidence="12">
    <location>
        <begin position="21"/>
        <end position="35"/>
    </location>
</feature>
<evidence type="ECO:0000256" key="7">
    <source>
        <dbReference type="ARBA" id="ARBA00022964"/>
    </source>
</evidence>
<dbReference type="Proteomes" id="UP001346149">
    <property type="component" value="Unassembled WGS sequence"/>
</dbReference>
<feature type="compositionally biased region" description="Low complexity" evidence="12">
    <location>
        <begin position="42"/>
        <end position="52"/>
    </location>
</feature>
<dbReference type="PROSITE" id="PS51471">
    <property type="entry name" value="FE2OG_OXY"/>
    <property type="match status" value="1"/>
</dbReference>
<dbReference type="InterPro" id="IPR005123">
    <property type="entry name" value="Oxoglu/Fe-dep_dioxygenase_dom"/>
</dbReference>
<evidence type="ECO:0000256" key="10">
    <source>
        <dbReference type="ARBA" id="ARBA00052139"/>
    </source>
</evidence>
<comment type="similarity">
    <text evidence="3 11">Belongs to the iron/ascorbate-dependent oxidoreductase family.</text>
</comment>
<dbReference type="SUPFAM" id="SSF51197">
    <property type="entry name" value="Clavaminate synthase-like"/>
    <property type="match status" value="1"/>
</dbReference>
<dbReference type="PRINTS" id="PR00682">
    <property type="entry name" value="IPNSYNTHASE"/>
</dbReference>
<dbReference type="FunFam" id="2.60.120.330:FF:000008">
    <property type="entry name" value="Jasmonate-regulated gene 21"/>
    <property type="match status" value="1"/>
</dbReference>
<keyword evidence="5" id="KW-1184">Jasmonic acid signaling pathway</keyword>
<name>A0AAN7RCW2_TRANT</name>
<keyword evidence="15" id="KW-1185">Reference proteome</keyword>
<dbReference type="Gene3D" id="2.60.120.330">
    <property type="entry name" value="B-lactam Antibiotic, Isopenicillin N Synthase, Chain"/>
    <property type="match status" value="1"/>
</dbReference>
<dbReference type="PANTHER" id="PTHR47991">
    <property type="entry name" value="OXOGLUTARATE/IRON-DEPENDENT DIOXYGENASE"/>
    <property type="match status" value="1"/>
</dbReference>
<dbReference type="InterPro" id="IPR050295">
    <property type="entry name" value="Plant_2OG-oxidoreductases"/>
</dbReference>
<dbReference type="GO" id="GO:2000022">
    <property type="term" value="P:regulation of jasmonic acid mediated signaling pathway"/>
    <property type="evidence" value="ECO:0007669"/>
    <property type="project" value="UniProtKB-ARBA"/>
</dbReference>
<keyword evidence="7" id="KW-0223">Dioxygenase</keyword>
<evidence type="ECO:0000256" key="12">
    <source>
        <dbReference type="SAM" id="MobiDB-lite"/>
    </source>
</evidence>
<evidence type="ECO:0000313" key="15">
    <source>
        <dbReference type="Proteomes" id="UP001346149"/>
    </source>
</evidence>
<dbReference type="Pfam" id="PF03171">
    <property type="entry name" value="2OG-FeII_Oxy"/>
    <property type="match status" value="1"/>
</dbReference>
<dbReference type="InterPro" id="IPR027443">
    <property type="entry name" value="IPNS-like_sf"/>
</dbReference>
<comment type="caution">
    <text evidence="14">The sequence shown here is derived from an EMBL/GenBank/DDBJ whole genome shotgun (WGS) entry which is preliminary data.</text>
</comment>
<evidence type="ECO:0000256" key="8">
    <source>
        <dbReference type="ARBA" id="ARBA00023002"/>
    </source>
</evidence>
<evidence type="ECO:0000256" key="4">
    <source>
        <dbReference type="ARBA" id="ARBA00022723"/>
    </source>
</evidence>
<comment type="cofactor">
    <cofactor evidence="1">
        <name>Fe(2+)</name>
        <dbReference type="ChEBI" id="CHEBI:29033"/>
    </cofactor>
</comment>
<sequence>MVPLAAVHLTATAPPMIKSAVHRSRKGHGKPHYRNHLTTIRSASSNSSSSASMEERTGGLCLDRREMSNLQSSWPEPIVRVQTLSESGINSIPERYIKPPSDRPGKQISLPVPGATNIPMIDLMGVEGKAEEEAAVGEACREWGFFQVVNHGVSPELMRAAREGWRQFFHLPMEAKQPYANSPCTYEGYGSRLGVEKGAVLDWSDYFFLHYLPPSLRDEAKWPALPPHFRELIGEYSKQVVELGGRVMKVMSRNLGLQEDRLQRAFGGHDIGACLRVNYYPKCPQPDLTFGVSPHSDPGGLTLLLPDENVPGLQVRRGDSWITVEPIPDAFIINIGDQMEFVSNGIYKSIEHRVIVNSNKERVSLAYFYNPKSDIPIKPVDELVTEERAALYPTMTFDEYRLYIRTKGPRGKSQVDSLKSTK</sequence>
<keyword evidence="6" id="KW-0611">Plant defense</keyword>
<dbReference type="Pfam" id="PF14226">
    <property type="entry name" value="DIOX_N"/>
    <property type="match status" value="1"/>
</dbReference>
<dbReference type="InterPro" id="IPR044861">
    <property type="entry name" value="IPNS-like_FE2OG_OXY"/>
</dbReference>
<keyword evidence="4 11" id="KW-0479">Metal-binding</keyword>
<dbReference type="EMBL" id="JAXQNO010000003">
    <property type="protein sequence ID" value="KAK4800704.1"/>
    <property type="molecule type" value="Genomic_DNA"/>
</dbReference>
<proteinExistence type="inferred from homology"/>
<dbReference type="GO" id="GO:1900150">
    <property type="term" value="P:regulation of defense response to fungus"/>
    <property type="evidence" value="ECO:0007669"/>
    <property type="project" value="UniProtKB-ARBA"/>
</dbReference>
<evidence type="ECO:0000313" key="14">
    <source>
        <dbReference type="EMBL" id="KAK4800704.1"/>
    </source>
</evidence>
<dbReference type="InterPro" id="IPR026992">
    <property type="entry name" value="DIOX_N"/>
</dbReference>
<dbReference type="GO" id="GO:1900366">
    <property type="term" value="P:negative regulation of defense response to insect"/>
    <property type="evidence" value="ECO:0007669"/>
    <property type="project" value="UniProtKB-ARBA"/>
</dbReference>
<evidence type="ECO:0000256" key="9">
    <source>
        <dbReference type="ARBA" id="ARBA00023004"/>
    </source>
</evidence>
<keyword evidence="8 11" id="KW-0560">Oxidoreductase</keyword>
<dbReference type="AlphaFoldDB" id="A0AAN7RCW2"/>
<protein>
    <recommendedName>
        <fullName evidence="13">Fe2OG dioxygenase domain-containing protein</fullName>
    </recommendedName>
</protein>
<evidence type="ECO:0000256" key="5">
    <source>
        <dbReference type="ARBA" id="ARBA00022819"/>
    </source>
</evidence>